<comment type="caution">
    <text evidence="1">The sequence shown here is derived from an EMBL/GenBank/DDBJ whole genome shotgun (WGS) entry which is preliminary data.</text>
</comment>
<dbReference type="EMBL" id="LJIJ01000249">
    <property type="protein sequence ID" value="ODM99891.1"/>
    <property type="molecule type" value="Genomic_DNA"/>
</dbReference>
<dbReference type="AlphaFoldDB" id="A0A1D2N3U5"/>
<dbReference type="Proteomes" id="UP000094527">
    <property type="component" value="Unassembled WGS sequence"/>
</dbReference>
<evidence type="ECO:0000313" key="2">
    <source>
        <dbReference type="Proteomes" id="UP000094527"/>
    </source>
</evidence>
<keyword evidence="2" id="KW-1185">Reference proteome</keyword>
<organism evidence="1 2">
    <name type="scientific">Orchesella cincta</name>
    <name type="common">Springtail</name>
    <name type="synonym">Podura cincta</name>
    <dbReference type="NCBI Taxonomy" id="48709"/>
    <lineage>
        <taxon>Eukaryota</taxon>
        <taxon>Metazoa</taxon>
        <taxon>Ecdysozoa</taxon>
        <taxon>Arthropoda</taxon>
        <taxon>Hexapoda</taxon>
        <taxon>Collembola</taxon>
        <taxon>Entomobryomorpha</taxon>
        <taxon>Entomobryoidea</taxon>
        <taxon>Orchesellidae</taxon>
        <taxon>Orchesellinae</taxon>
        <taxon>Orchesella</taxon>
    </lineage>
</organism>
<evidence type="ECO:0000313" key="1">
    <source>
        <dbReference type="EMBL" id="ODM99891.1"/>
    </source>
</evidence>
<accession>A0A1D2N3U5</accession>
<protein>
    <submittedName>
        <fullName evidence="1">Uncharacterized protein</fullName>
    </submittedName>
</protein>
<sequence>MGDIYAQAGHNRKVSERMVGPIPVVTKLRRHPHLVLAYAPGSGKGHVINPLAIPRCATRRLVSVAPPPRRPQNSHNYYESLESGMMGNNYHPNRIVLVRYRPTPPPVPQSKVLYIEDVTDSNHYGKETRLMRRELSPAFGYGSPWDTASSAMVPFSRPLFSLHNIPLRSASEVKEIADMRRLYVRARNPDVGYSPINKALLYRMPMPVYVDPTLPQSYYIELQKIELEFEAHVQKKNRI</sequence>
<proteinExistence type="predicted"/>
<reference evidence="1 2" key="1">
    <citation type="journal article" date="2016" name="Genome Biol. Evol.">
        <title>Gene Family Evolution Reflects Adaptation to Soil Environmental Stressors in the Genome of the Collembolan Orchesella cincta.</title>
        <authorList>
            <person name="Faddeeva-Vakhrusheva A."/>
            <person name="Derks M.F."/>
            <person name="Anvar S.Y."/>
            <person name="Agamennone V."/>
            <person name="Suring W."/>
            <person name="Smit S."/>
            <person name="van Straalen N.M."/>
            <person name="Roelofs D."/>
        </authorList>
    </citation>
    <scope>NUCLEOTIDE SEQUENCE [LARGE SCALE GENOMIC DNA]</scope>
    <source>
        <tissue evidence="1">Mixed pool</tissue>
    </source>
</reference>
<gene>
    <name evidence="1" type="ORF">Ocin01_06790</name>
</gene>
<dbReference type="STRING" id="48709.A0A1D2N3U5"/>
<name>A0A1D2N3U5_ORCCI</name>